<dbReference type="GeneID" id="24414804"/>
<reference evidence="2" key="1">
    <citation type="journal article" date="2012" name="Nat. Genet.">
        <title>Lifestyle transitions in plant pathogenic Colletotrichum fungi deciphered by genome and transcriptome analyses.</title>
        <authorList>
            <person name="O'Connell R.J."/>
            <person name="Thon M.R."/>
            <person name="Hacquard S."/>
            <person name="Amyotte S.G."/>
            <person name="Kleemann J."/>
            <person name="Torres M.F."/>
            <person name="Damm U."/>
            <person name="Buiate E.A."/>
            <person name="Epstein L."/>
            <person name="Alkan N."/>
            <person name="Altmueller J."/>
            <person name="Alvarado-Balderrama L."/>
            <person name="Bauser C.A."/>
            <person name="Becker C."/>
            <person name="Birren B.W."/>
            <person name="Chen Z."/>
            <person name="Choi J."/>
            <person name="Crouch J.A."/>
            <person name="Duvick J.P."/>
            <person name="Farman M.A."/>
            <person name="Gan P."/>
            <person name="Heiman D."/>
            <person name="Henrissat B."/>
            <person name="Howard R.J."/>
            <person name="Kabbage M."/>
            <person name="Koch C."/>
            <person name="Kracher B."/>
            <person name="Kubo Y."/>
            <person name="Law A.D."/>
            <person name="Lebrun M.-H."/>
            <person name="Lee Y.-H."/>
            <person name="Miyara I."/>
            <person name="Moore N."/>
            <person name="Neumann U."/>
            <person name="Nordstroem K."/>
            <person name="Panaccione D.G."/>
            <person name="Panstruga R."/>
            <person name="Place M."/>
            <person name="Proctor R.H."/>
            <person name="Prusky D."/>
            <person name="Rech G."/>
            <person name="Reinhardt R."/>
            <person name="Rollins J.A."/>
            <person name="Rounsley S."/>
            <person name="Schardl C.L."/>
            <person name="Schwartz D.C."/>
            <person name="Shenoy N."/>
            <person name="Shirasu K."/>
            <person name="Sikhakolli U.R."/>
            <person name="Stueber K."/>
            <person name="Sukno S.A."/>
            <person name="Sweigard J.A."/>
            <person name="Takano Y."/>
            <person name="Takahara H."/>
            <person name="Trail F."/>
            <person name="van der Does H.C."/>
            <person name="Voll L.M."/>
            <person name="Will I."/>
            <person name="Young S."/>
            <person name="Zeng Q."/>
            <person name="Zhang J."/>
            <person name="Zhou S."/>
            <person name="Dickman M.B."/>
            <person name="Schulze-Lefert P."/>
            <person name="Ver Loren van Themaat E."/>
            <person name="Ma L.-J."/>
            <person name="Vaillancourt L.J."/>
        </authorList>
    </citation>
    <scope>NUCLEOTIDE SEQUENCE [LARGE SCALE GENOMIC DNA]</scope>
    <source>
        <strain evidence="2">M1.001 / M2 / FGSC 10212</strain>
    </source>
</reference>
<keyword evidence="2" id="KW-1185">Reference proteome</keyword>
<name>E3QTM0_COLGM</name>
<protein>
    <submittedName>
        <fullName evidence="1">Uncharacterized protein</fullName>
    </submittedName>
</protein>
<gene>
    <name evidence="1" type="ORF">GLRG_09439</name>
</gene>
<sequence length="151" mass="17142">MSFAALNLKLYYAGMNFVLLERRTNIIEDFGASLVLSPPSLRILYHFGIFDKVAEMSAELFDNKKGLHNGRTCVQVYQVVVRRLTSTVRFPSSSHPGGLAWLPGIHGSSIRKFHRAHLIQTTYKNDRQGALSYGKEDCVHWVYRYRGGGHL</sequence>
<accession>E3QTM0</accession>
<evidence type="ECO:0000313" key="1">
    <source>
        <dbReference type="EMBL" id="EFQ34295.1"/>
    </source>
</evidence>
<evidence type="ECO:0000313" key="2">
    <source>
        <dbReference type="Proteomes" id="UP000008782"/>
    </source>
</evidence>
<organism evidence="2">
    <name type="scientific">Colletotrichum graminicola (strain M1.001 / M2 / FGSC 10212)</name>
    <name type="common">Maize anthracnose fungus</name>
    <name type="synonym">Glomerella graminicola</name>
    <dbReference type="NCBI Taxonomy" id="645133"/>
    <lineage>
        <taxon>Eukaryota</taxon>
        <taxon>Fungi</taxon>
        <taxon>Dikarya</taxon>
        <taxon>Ascomycota</taxon>
        <taxon>Pezizomycotina</taxon>
        <taxon>Sordariomycetes</taxon>
        <taxon>Hypocreomycetidae</taxon>
        <taxon>Glomerellales</taxon>
        <taxon>Glomerellaceae</taxon>
        <taxon>Colletotrichum</taxon>
        <taxon>Colletotrichum graminicola species complex</taxon>
    </lineage>
</organism>
<dbReference type="HOGENOM" id="CLU_1731332_0_0_1"/>
<dbReference type="Proteomes" id="UP000008782">
    <property type="component" value="Unassembled WGS sequence"/>
</dbReference>
<dbReference type="EMBL" id="GG697378">
    <property type="protein sequence ID" value="EFQ34295.1"/>
    <property type="molecule type" value="Genomic_DNA"/>
</dbReference>
<dbReference type="OrthoDB" id="2431938at2759"/>
<dbReference type="RefSeq" id="XP_008098315.1">
    <property type="nucleotide sequence ID" value="XM_008100124.1"/>
</dbReference>
<dbReference type="VEuPathDB" id="FungiDB:GLRG_09439"/>
<proteinExistence type="predicted"/>
<dbReference type="AlphaFoldDB" id="E3QTM0"/>
<dbReference type="STRING" id="645133.E3QTM0"/>